<dbReference type="PROSITE" id="PS00184">
    <property type="entry name" value="GARS"/>
    <property type="match status" value="1"/>
</dbReference>
<evidence type="ECO:0000256" key="2">
    <source>
        <dbReference type="ARBA" id="ARBA00001946"/>
    </source>
</evidence>
<dbReference type="InterPro" id="IPR013815">
    <property type="entry name" value="ATP_grasp_subdomain_1"/>
</dbReference>
<dbReference type="Gene3D" id="3.30.1490.20">
    <property type="entry name" value="ATP-grasp fold, A domain"/>
    <property type="match status" value="1"/>
</dbReference>
<evidence type="ECO:0000256" key="5">
    <source>
        <dbReference type="ARBA" id="ARBA00022598"/>
    </source>
</evidence>
<name>A0ABM8Y9E6_9BACI</name>
<comment type="cofactor">
    <cofactor evidence="1">
        <name>Mn(2+)</name>
        <dbReference type="ChEBI" id="CHEBI:29035"/>
    </cofactor>
</comment>
<dbReference type="InterPro" id="IPR037123">
    <property type="entry name" value="PRibGlycinamide_synth_C_sf"/>
</dbReference>
<evidence type="ECO:0000256" key="10">
    <source>
        <dbReference type="ARBA" id="ARBA00042242"/>
    </source>
</evidence>
<dbReference type="EC" id="6.3.4.13" evidence="4 12"/>
<dbReference type="Gene3D" id="3.30.470.20">
    <property type="entry name" value="ATP-grasp fold, B domain"/>
    <property type="match status" value="1"/>
</dbReference>
<dbReference type="EMBL" id="CAKJTI010000005">
    <property type="protein sequence ID" value="CAG9612377.1"/>
    <property type="molecule type" value="Genomic_DNA"/>
</dbReference>
<dbReference type="Pfam" id="PF01071">
    <property type="entry name" value="GARS_A"/>
    <property type="match status" value="1"/>
</dbReference>
<dbReference type="PANTHER" id="PTHR43472:SF1">
    <property type="entry name" value="PHOSPHORIBOSYLAMINE--GLYCINE LIGASE, CHLOROPLASTIC"/>
    <property type="match status" value="1"/>
</dbReference>
<sequence>MNVLVIGRGGREHALAWKFAQSEQVETVYVAPGNEGMKDVATPVAIDENDFDALITFAKENNIGLTFVGPEIPLMNGIVDRFEEAGLRVFGPNKAAAVIEGSKAFTKELMKKYDIPTAAYETFTEYEAAVQYIEKVGAPIVIKADGLAAGKGVTVAMTLEEALQAVKEMLQDVKFGEASKKVVIEEFLDGQEFSLMAFVNETTVYPMVIAQDHKRAFDGDKGPNTGGMGAYSPVPQIPQSAVEQAIQTILYPTAEAMKQEGRSFTGILYAGLILTNEGPKVIEFNARFGDPETEVVLPRLESDLVDVCNHVLDGKELTLEWSEEAVIGVVLASKGYPEAYEKGAVIRGLETLEDVIVFHAGTDFKDGEFVTNGGRVLFVACKGKDLQEAKNKVYGEITKIESDGLFYRSDIGYRAIAKVDC</sequence>
<dbReference type="Pfam" id="PF02843">
    <property type="entry name" value="GARS_C"/>
    <property type="match status" value="1"/>
</dbReference>
<evidence type="ECO:0000256" key="6">
    <source>
        <dbReference type="ARBA" id="ARBA00022741"/>
    </source>
</evidence>
<evidence type="ECO:0000259" key="14">
    <source>
        <dbReference type="PROSITE" id="PS50975"/>
    </source>
</evidence>
<keyword evidence="5 12" id="KW-0436">Ligase</keyword>
<keyword evidence="6 13" id="KW-0547">Nucleotide-binding</keyword>
<dbReference type="Proteomes" id="UP000789423">
    <property type="component" value="Unassembled WGS sequence"/>
</dbReference>
<dbReference type="InterPro" id="IPR016185">
    <property type="entry name" value="PreATP-grasp_dom_sf"/>
</dbReference>
<evidence type="ECO:0000256" key="4">
    <source>
        <dbReference type="ARBA" id="ARBA00013255"/>
    </source>
</evidence>
<dbReference type="InterPro" id="IPR020562">
    <property type="entry name" value="PRibGlycinamide_synth_N"/>
</dbReference>
<dbReference type="Gene3D" id="3.40.50.20">
    <property type="match status" value="1"/>
</dbReference>
<comment type="pathway">
    <text evidence="3 12">Purine metabolism; IMP biosynthesis via de novo pathway; N(1)-(5-phospho-D-ribosyl)glycinamide from 5-phospho-alpha-D-ribose 1-diphosphate: step 2/2.</text>
</comment>
<reference evidence="15 16" key="1">
    <citation type="submission" date="2021-10" db="EMBL/GenBank/DDBJ databases">
        <authorList>
            <person name="Criscuolo A."/>
        </authorList>
    </citation>
    <scope>NUCLEOTIDE SEQUENCE [LARGE SCALE GENOMIC DNA]</scope>
    <source>
        <strain evidence="16">CIP 111899</strain>
    </source>
</reference>
<dbReference type="SUPFAM" id="SSF51246">
    <property type="entry name" value="Rudiment single hybrid motif"/>
    <property type="match status" value="1"/>
</dbReference>
<comment type="catalytic activity">
    <reaction evidence="12">
        <text>5-phospho-beta-D-ribosylamine + glycine + ATP = N(1)-(5-phospho-beta-D-ribosyl)glycinamide + ADP + phosphate + H(+)</text>
        <dbReference type="Rhea" id="RHEA:17453"/>
        <dbReference type="ChEBI" id="CHEBI:15378"/>
        <dbReference type="ChEBI" id="CHEBI:30616"/>
        <dbReference type="ChEBI" id="CHEBI:43474"/>
        <dbReference type="ChEBI" id="CHEBI:57305"/>
        <dbReference type="ChEBI" id="CHEBI:58681"/>
        <dbReference type="ChEBI" id="CHEBI:143788"/>
        <dbReference type="ChEBI" id="CHEBI:456216"/>
        <dbReference type="EC" id="6.3.4.13"/>
    </reaction>
</comment>
<evidence type="ECO:0000256" key="11">
    <source>
        <dbReference type="ARBA" id="ARBA00042864"/>
    </source>
</evidence>
<dbReference type="NCBIfam" id="TIGR00877">
    <property type="entry name" value="purD"/>
    <property type="match status" value="1"/>
</dbReference>
<comment type="caution">
    <text evidence="15">The sequence shown here is derived from an EMBL/GenBank/DDBJ whole genome shotgun (WGS) entry which is preliminary data.</text>
</comment>
<protein>
    <recommendedName>
        <fullName evidence="4 12">Phosphoribosylamine--glycine ligase</fullName>
        <ecNumber evidence="4 12">6.3.4.13</ecNumber>
    </recommendedName>
    <alternativeName>
        <fullName evidence="12">GARS</fullName>
    </alternativeName>
    <alternativeName>
        <fullName evidence="10 12">Glycinamide ribonucleotide synthetase</fullName>
    </alternativeName>
    <alternativeName>
        <fullName evidence="11 12">Phosphoribosylglycinamide synthetase</fullName>
    </alternativeName>
</protein>
<dbReference type="GO" id="GO:0004637">
    <property type="term" value="F:phosphoribosylamine-glycine ligase activity"/>
    <property type="evidence" value="ECO:0007669"/>
    <property type="project" value="UniProtKB-EC"/>
</dbReference>
<evidence type="ECO:0000256" key="9">
    <source>
        <dbReference type="ARBA" id="ARBA00038345"/>
    </source>
</evidence>
<dbReference type="PROSITE" id="PS50975">
    <property type="entry name" value="ATP_GRASP"/>
    <property type="match status" value="1"/>
</dbReference>
<evidence type="ECO:0000256" key="8">
    <source>
        <dbReference type="ARBA" id="ARBA00022840"/>
    </source>
</evidence>
<dbReference type="RefSeq" id="WP_230574563.1">
    <property type="nucleotide sequence ID" value="NZ_CAKJTI010000005.1"/>
</dbReference>
<dbReference type="Gene3D" id="3.90.600.10">
    <property type="entry name" value="Phosphoribosylglycinamide synthetase, C-terminal domain"/>
    <property type="match status" value="1"/>
</dbReference>
<feature type="domain" description="ATP-grasp" evidence="14">
    <location>
        <begin position="107"/>
        <end position="313"/>
    </location>
</feature>
<dbReference type="InterPro" id="IPR020561">
    <property type="entry name" value="PRibGlycinamid_synth_ATP-grasp"/>
</dbReference>
<evidence type="ECO:0000256" key="1">
    <source>
        <dbReference type="ARBA" id="ARBA00001936"/>
    </source>
</evidence>
<dbReference type="SMART" id="SM01210">
    <property type="entry name" value="GARS_C"/>
    <property type="match status" value="1"/>
</dbReference>
<dbReference type="InterPro" id="IPR020560">
    <property type="entry name" value="PRibGlycinamide_synth_C-dom"/>
</dbReference>
<dbReference type="SMART" id="SM01209">
    <property type="entry name" value="GARS_A"/>
    <property type="match status" value="1"/>
</dbReference>
<evidence type="ECO:0000313" key="15">
    <source>
        <dbReference type="EMBL" id="CAG9612377.1"/>
    </source>
</evidence>
<dbReference type="InterPro" id="IPR011054">
    <property type="entry name" value="Rudment_hybrid_motif"/>
</dbReference>
<comment type="similarity">
    <text evidence="9 12">Belongs to the GARS family.</text>
</comment>
<keyword evidence="8 13" id="KW-0067">ATP-binding</keyword>
<evidence type="ECO:0000256" key="12">
    <source>
        <dbReference type="HAMAP-Rule" id="MF_00138"/>
    </source>
</evidence>
<evidence type="ECO:0000256" key="3">
    <source>
        <dbReference type="ARBA" id="ARBA00005174"/>
    </source>
</evidence>
<evidence type="ECO:0000256" key="13">
    <source>
        <dbReference type="PROSITE-ProRule" id="PRU00409"/>
    </source>
</evidence>
<dbReference type="SUPFAM" id="SSF52440">
    <property type="entry name" value="PreATP-grasp domain"/>
    <property type="match status" value="1"/>
</dbReference>
<dbReference type="HAMAP" id="MF_00138">
    <property type="entry name" value="GARS"/>
    <property type="match status" value="1"/>
</dbReference>
<dbReference type="SUPFAM" id="SSF56059">
    <property type="entry name" value="Glutathione synthetase ATP-binding domain-like"/>
    <property type="match status" value="1"/>
</dbReference>
<dbReference type="InterPro" id="IPR011761">
    <property type="entry name" value="ATP-grasp"/>
</dbReference>
<dbReference type="InterPro" id="IPR020559">
    <property type="entry name" value="PRibGlycinamide_synth_CS"/>
</dbReference>
<dbReference type="Pfam" id="PF02844">
    <property type="entry name" value="GARS_N"/>
    <property type="match status" value="1"/>
</dbReference>
<gene>
    <name evidence="12 15" type="primary">purD</name>
    <name evidence="15" type="ORF">BACCIP111899_01550</name>
</gene>
<keyword evidence="7 12" id="KW-0658">Purine biosynthesis</keyword>
<organism evidence="15 16">
    <name type="scientific">Bacillus rhizoplanae</name>
    <dbReference type="NCBI Taxonomy" id="2880966"/>
    <lineage>
        <taxon>Bacteria</taxon>
        <taxon>Bacillati</taxon>
        <taxon>Bacillota</taxon>
        <taxon>Bacilli</taxon>
        <taxon>Bacillales</taxon>
        <taxon>Bacillaceae</taxon>
        <taxon>Bacillus</taxon>
    </lineage>
</organism>
<evidence type="ECO:0000313" key="16">
    <source>
        <dbReference type="Proteomes" id="UP000789423"/>
    </source>
</evidence>
<proteinExistence type="inferred from homology"/>
<comment type="cofactor">
    <cofactor evidence="2">
        <name>Mg(2+)</name>
        <dbReference type="ChEBI" id="CHEBI:18420"/>
    </cofactor>
</comment>
<dbReference type="InterPro" id="IPR000115">
    <property type="entry name" value="PRibGlycinamide_synth"/>
</dbReference>
<dbReference type="PANTHER" id="PTHR43472">
    <property type="entry name" value="PHOSPHORIBOSYLAMINE--GLYCINE LIGASE"/>
    <property type="match status" value="1"/>
</dbReference>
<keyword evidence="16" id="KW-1185">Reference proteome</keyword>
<accession>A0ABM8Y9E6</accession>
<evidence type="ECO:0000256" key="7">
    <source>
        <dbReference type="ARBA" id="ARBA00022755"/>
    </source>
</evidence>